<evidence type="ECO:0000256" key="1">
    <source>
        <dbReference type="SAM" id="MobiDB-lite"/>
    </source>
</evidence>
<protein>
    <submittedName>
        <fullName evidence="2">Uncharacterized protein</fullName>
    </submittedName>
</protein>
<comment type="caution">
    <text evidence="2">The sequence shown here is derived from an EMBL/GenBank/DDBJ whole genome shotgun (WGS) entry which is preliminary data.</text>
</comment>
<feature type="compositionally biased region" description="Pro residues" evidence="1">
    <location>
        <begin position="33"/>
        <end position="61"/>
    </location>
</feature>
<sequence>PRAALTSAPAIPWTGPGDPAPGQRGSGAAAAPEPAPPPAMPDFAPAAPPPDLLGPPPAPRP</sequence>
<dbReference type="Proteomes" id="UP001529369">
    <property type="component" value="Unassembled WGS sequence"/>
</dbReference>
<reference evidence="3" key="1">
    <citation type="journal article" date="2019" name="Int. J. Syst. Evol. Microbiol.">
        <title>The Global Catalogue of Microorganisms (GCM) 10K type strain sequencing project: providing services to taxonomists for standard genome sequencing and annotation.</title>
        <authorList>
            <consortium name="The Broad Institute Genomics Platform"/>
            <consortium name="The Broad Institute Genome Sequencing Center for Infectious Disease"/>
            <person name="Wu L."/>
            <person name="Ma J."/>
        </authorList>
    </citation>
    <scope>NUCLEOTIDE SEQUENCE [LARGE SCALE GENOMIC DNA]</scope>
    <source>
        <strain evidence="3">CECT 7131</strain>
    </source>
</reference>
<evidence type="ECO:0000313" key="3">
    <source>
        <dbReference type="Proteomes" id="UP001529369"/>
    </source>
</evidence>
<proteinExistence type="predicted"/>
<feature type="region of interest" description="Disordered" evidence="1">
    <location>
        <begin position="1"/>
        <end position="61"/>
    </location>
</feature>
<feature type="non-terminal residue" evidence="2">
    <location>
        <position position="1"/>
    </location>
</feature>
<organism evidence="2 3">
    <name type="scientific">Paeniroseomonas aquatica</name>
    <dbReference type="NCBI Taxonomy" id="373043"/>
    <lineage>
        <taxon>Bacteria</taxon>
        <taxon>Pseudomonadati</taxon>
        <taxon>Pseudomonadota</taxon>
        <taxon>Alphaproteobacteria</taxon>
        <taxon>Acetobacterales</taxon>
        <taxon>Acetobacteraceae</taxon>
        <taxon>Paeniroseomonas</taxon>
    </lineage>
</organism>
<accession>A0ABT8A5H2</accession>
<keyword evidence="3" id="KW-1185">Reference proteome</keyword>
<dbReference type="RefSeq" id="WP_290316693.1">
    <property type="nucleotide sequence ID" value="NZ_JAUFPN010000125.1"/>
</dbReference>
<evidence type="ECO:0000313" key="2">
    <source>
        <dbReference type="EMBL" id="MDN3564881.1"/>
    </source>
</evidence>
<dbReference type="EMBL" id="JAUFPN010000125">
    <property type="protein sequence ID" value="MDN3564881.1"/>
    <property type="molecule type" value="Genomic_DNA"/>
</dbReference>
<gene>
    <name evidence="2" type="ORF">QWZ14_10955</name>
</gene>
<name>A0ABT8A5H2_9PROT</name>